<dbReference type="Proteomes" id="UP001060085">
    <property type="component" value="Linkage Group LG03"/>
</dbReference>
<organism evidence="1 2">
    <name type="scientific">Catharanthus roseus</name>
    <name type="common">Madagascar periwinkle</name>
    <name type="synonym">Vinca rosea</name>
    <dbReference type="NCBI Taxonomy" id="4058"/>
    <lineage>
        <taxon>Eukaryota</taxon>
        <taxon>Viridiplantae</taxon>
        <taxon>Streptophyta</taxon>
        <taxon>Embryophyta</taxon>
        <taxon>Tracheophyta</taxon>
        <taxon>Spermatophyta</taxon>
        <taxon>Magnoliopsida</taxon>
        <taxon>eudicotyledons</taxon>
        <taxon>Gunneridae</taxon>
        <taxon>Pentapetalae</taxon>
        <taxon>asterids</taxon>
        <taxon>lamiids</taxon>
        <taxon>Gentianales</taxon>
        <taxon>Apocynaceae</taxon>
        <taxon>Rauvolfioideae</taxon>
        <taxon>Vinceae</taxon>
        <taxon>Catharanthinae</taxon>
        <taxon>Catharanthus</taxon>
    </lineage>
</organism>
<keyword evidence="2" id="KW-1185">Reference proteome</keyword>
<sequence length="275" mass="32292">MVAVGREREGSDDVEEFQEPRGQETEQLLAISISKYFNNIDEFFIHIKRMQKVRVLVLLKNQRYGMWRVAKVVEHHNHELHSSISRFILPYRSLSSNMKRKLEMHDTAGLTPNKSMRILKVQVRGLAKLGCLPRDCRNYVQKAPSANQPYVVDNAQWVCEKWQTYTLPCSHVLAVCRENGSRTDTYVPEIYSQQTYRRTYQANFHPVLSENFWKDVPFNLTFYPPNMKNEQGRKQGKRFRGKIDYRNPDSPPRCGRCRMLGHNRKNCNNPEPSNV</sequence>
<name>A0ACC0BEG4_CATRO</name>
<proteinExistence type="predicted"/>
<protein>
    <submittedName>
        <fullName evidence="1">Uncharacterized protein</fullName>
    </submittedName>
</protein>
<gene>
    <name evidence="1" type="ORF">M9H77_11396</name>
</gene>
<accession>A0ACC0BEG4</accession>
<evidence type="ECO:0000313" key="1">
    <source>
        <dbReference type="EMBL" id="KAI5671032.1"/>
    </source>
</evidence>
<comment type="caution">
    <text evidence="1">The sequence shown here is derived from an EMBL/GenBank/DDBJ whole genome shotgun (WGS) entry which is preliminary data.</text>
</comment>
<evidence type="ECO:0000313" key="2">
    <source>
        <dbReference type="Proteomes" id="UP001060085"/>
    </source>
</evidence>
<reference evidence="2" key="1">
    <citation type="journal article" date="2023" name="Nat. Plants">
        <title>Single-cell RNA sequencing provides a high-resolution roadmap for understanding the multicellular compartmentation of specialized metabolism.</title>
        <authorList>
            <person name="Sun S."/>
            <person name="Shen X."/>
            <person name="Li Y."/>
            <person name="Li Y."/>
            <person name="Wang S."/>
            <person name="Li R."/>
            <person name="Zhang H."/>
            <person name="Shen G."/>
            <person name="Guo B."/>
            <person name="Wei J."/>
            <person name="Xu J."/>
            <person name="St-Pierre B."/>
            <person name="Chen S."/>
            <person name="Sun C."/>
        </authorList>
    </citation>
    <scope>NUCLEOTIDE SEQUENCE [LARGE SCALE GENOMIC DNA]</scope>
</reference>
<dbReference type="EMBL" id="CM044703">
    <property type="protein sequence ID" value="KAI5671032.1"/>
    <property type="molecule type" value="Genomic_DNA"/>
</dbReference>